<evidence type="ECO:0000313" key="9">
    <source>
        <dbReference type="EMBL" id="TDT17889.1"/>
    </source>
</evidence>
<proteinExistence type="inferred from homology"/>
<comment type="similarity">
    <text evidence="1">Belongs to the peptidase M16 family.</text>
</comment>
<reference evidence="9 10" key="1">
    <citation type="submission" date="2019-03" db="EMBL/GenBank/DDBJ databases">
        <title>Sequencing the genomes of 1000 actinobacteria strains.</title>
        <authorList>
            <person name="Klenk H.-P."/>
        </authorList>
    </citation>
    <scope>NUCLEOTIDE SEQUENCE [LARGE SCALE GENOMIC DNA]</scope>
    <source>
        <strain evidence="9 10">DSM 18936</strain>
    </source>
</reference>
<feature type="domain" description="Peptidase M16 N-terminal" evidence="7">
    <location>
        <begin position="113"/>
        <end position="232"/>
    </location>
</feature>
<dbReference type="GO" id="GO:0046872">
    <property type="term" value="F:metal ion binding"/>
    <property type="evidence" value="ECO:0007669"/>
    <property type="project" value="InterPro"/>
</dbReference>
<dbReference type="InterPro" id="IPR007863">
    <property type="entry name" value="Peptidase_M16_C"/>
</dbReference>
<name>A0A4R7I4J4_9ACTN</name>
<evidence type="ECO:0000256" key="6">
    <source>
        <dbReference type="SAM" id="MobiDB-lite"/>
    </source>
</evidence>
<feature type="compositionally biased region" description="Low complexity" evidence="6">
    <location>
        <begin position="62"/>
        <end position="75"/>
    </location>
</feature>
<dbReference type="PANTHER" id="PTHR43690">
    <property type="entry name" value="NARDILYSIN"/>
    <property type="match status" value="1"/>
</dbReference>
<dbReference type="Pfam" id="PF05193">
    <property type="entry name" value="Peptidase_M16_C"/>
    <property type="match status" value="2"/>
</dbReference>
<comment type="caution">
    <text evidence="9">The sequence shown here is derived from an EMBL/GenBank/DDBJ whole genome shotgun (WGS) entry which is preliminary data.</text>
</comment>
<dbReference type="InterPro" id="IPR011765">
    <property type="entry name" value="Pept_M16_N"/>
</dbReference>
<dbReference type="AlphaFoldDB" id="A0A4R7I4J4"/>
<keyword evidence="4" id="KW-0862">Zinc</keyword>
<dbReference type="PANTHER" id="PTHR43690:SF17">
    <property type="entry name" value="PROTEIN YHJJ"/>
    <property type="match status" value="1"/>
</dbReference>
<dbReference type="Proteomes" id="UP000294558">
    <property type="component" value="Unassembled WGS sequence"/>
</dbReference>
<dbReference type="EMBL" id="SOAU01000001">
    <property type="protein sequence ID" value="TDT17889.1"/>
    <property type="molecule type" value="Genomic_DNA"/>
</dbReference>
<dbReference type="RefSeq" id="WP_133870142.1">
    <property type="nucleotide sequence ID" value="NZ_SOAU01000001.1"/>
</dbReference>
<dbReference type="GO" id="GO:0008237">
    <property type="term" value="F:metallopeptidase activity"/>
    <property type="evidence" value="ECO:0007669"/>
    <property type="project" value="UniProtKB-KW"/>
</dbReference>
<evidence type="ECO:0000259" key="7">
    <source>
        <dbReference type="Pfam" id="PF00675"/>
    </source>
</evidence>
<feature type="compositionally biased region" description="Acidic residues" evidence="6">
    <location>
        <begin position="41"/>
        <end position="61"/>
    </location>
</feature>
<feature type="region of interest" description="Disordered" evidence="6">
    <location>
        <begin position="18"/>
        <end position="97"/>
    </location>
</feature>
<keyword evidence="10" id="KW-1185">Reference proteome</keyword>
<keyword evidence="5" id="KW-0482">Metalloprotease</keyword>
<evidence type="ECO:0000256" key="2">
    <source>
        <dbReference type="ARBA" id="ARBA00022670"/>
    </source>
</evidence>
<dbReference type="OrthoDB" id="9811314at2"/>
<dbReference type="InterPro" id="IPR050626">
    <property type="entry name" value="Peptidase_M16"/>
</dbReference>
<accession>A0A4R7I4J4</accession>
<feature type="domain" description="Peptidase M16 C-terminal" evidence="8">
    <location>
        <begin position="272"/>
        <end position="453"/>
    </location>
</feature>
<evidence type="ECO:0000313" key="10">
    <source>
        <dbReference type="Proteomes" id="UP000294558"/>
    </source>
</evidence>
<sequence>MRRASTIAVAAGLVLAACSGDDTTDDTTADVSDPAPAESVAPDDDPDADPDDDPDAGDADPDVTAPPADGTAPPAGDDEVVALPGLLDPSDDPIPNDELVVTGQLDNGIRYYVRENDNPGAKADLRLAVRAGSADEFGPSTGLAHFAEHMLFNGTEQFPENELIDVLRSFGASFGPDVNAYTSYDETVYSLVVPNDEQTVELGLTVLDEWLTATTFDPAQVESERGVVLDEWRIRTQTSNGRLFEQAADLFLDGTPYDGRMPIGTADSISNMDADELVEFYDAWYRPDNVAIVVVGDIDTDEIEADLERIFGDAEPRSAELRERADRTFDTFDEADVRLHLDPDQRTVDVEVTLPLPAFESEGDASLRADLIDEMIFSILVQRLDRDVAEGTAPFDDVSPGTNSIVTGLDAPALYAFTDADRAADTLTSLLDEYQRTAEFGFTQDELDTARDNVAAFFRTRFDGRDSTQDVVYADQYVEHFLRGTPYPSIDDEFAIVSDELDGITTDALAARFDARWANAAPQVIISAPESVADALPTESEVLEIVAATGSRPVDQRDTLRDLPDEPMAQPEPVEPLSIQSLIDGGYSFFDPIELIYPNGVRVRLNPNQIVTGQIYMQASSPGGSSLLTDDDVVDALYAADIVTTSGVAEFNQAELSQILTGTDVEVGAFVSPYTENFLGSSATADAETMFQLLHLYMTAPRVDQVAVNQLIASEGPVVADPGIDPGAAENDALVDTRYDDELRYTVLPSDEQFATLDIDGVERVWNERYGDAGDWTFVFSGDFDVDELIELSSSYLGTLPGTRATEQPIDVSPAAPTTILRTDVVAGTGDTASVSMLFTSEVDSLGPSLTAHADVVSSLVSARLTDVVREQLGDTYSPYIVTYPTTDPEPVVETYVNISGSPDRIGQIAELVVAELDDLATNGPTDGEFANAFAQIEERYNFVDNGQFLDALINDSLDPGGQPVTDYLEHFFALDGVTAASAQAYIAEHMPTTAFVQVTVTPRG</sequence>
<keyword evidence="3" id="KW-0378">Hydrolase</keyword>
<protein>
    <submittedName>
        <fullName evidence="9">Zinc protease</fullName>
    </submittedName>
</protein>
<evidence type="ECO:0000259" key="8">
    <source>
        <dbReference type="Pfam" id="PF05193"/>
    </source>
</evidence>
<feature type="domain" description="Peptidase M16 C-terminal" evidence="8">
    <location>
        <begin position="773"/>
        <end position="935"/>
    </location>
</feature>
<keyword evidence="2 9" id="KW-0645">Protease</keyword>
<dbReference type="InterPro" id="IPR011249">
    <property type="entry name" value="Metalloenz_LuxS/M16"/>
</dbReference>
<dbReference type="PROSITE" id="PS51257">
    <property type="entry name" value="PROKAR_LIPOPROTEIN"/>
    <property type="match status" value="1"/>
</dbReference>
<dbReference type="SUPFAM" id="SSF63411">
    <property type="entry name" value="LuxS/MPP-like metallohydrolase"/>
    <property type="match status" value="4"/>
</dbReference>
<evidence type="ECO:0000256" key="4">
    <source>
        <dbReference type="ARBA" id="ARBA00022833"/>
    </source>
</evidence>
<dbReference type="GO" id="GO:0006508">
    <property type="term" value="P:proteolysis"/>
    <property type="evidence" value="ECO:0007669"/>
    <property type="project" value="UniProtKB-KW"/>
</dbReference>
<dbReference type="Pfam" id="PF00675">
    <property type="entry name" value="Peptidase_M16"/>
    <property type="match status" value="1"/>
</dbReference>
<evidence type="ECO:0000256" key="1">
    <source>
        <dbReference type="ARBA" id="ARBA00007261"/>
    </source>
</evidence>
<evidence type="ECO:0000256" key="3">
    <source>
        <dbReference type="ARBA" id="ARBA00022801"/>
    </source>
</evidence>
<gene>
    <name evidence="9" type="ORF">BDK89_3502</name>
</gene>
<evidence type="ECO:0000256" key="5">
    <source>
        <dbReference type="ARBA" id="ARBA00023049"/>
    </source>
</evidence>
<organism evidence="9 10">
    <name type="scientific">Ilumatobacter fluminis</name>
    <dbReference type="NCBI Taxonomy" id="467091"/>
    <lineage>
        <taxon>Bacteria</taxon>
        <taxon>Bacillati</taxon>
        <taxon>Actinomycetota</taxon>
        <taxon>Acidimicrobiia</taxon>
        <taxon>Acidimicrobiales</taxon>
        <taxon>Ilumatobacteraceae</taxon>
        <taxon>Ilumatobacter</taxon>
    </lineage>
</organism>
<dbReference type="Gene3D" id="3.30.830.10">
    <property type="entry name" value="Metalloenzyme, LuxS/M16 peptidase-like"/>
    <property type="match status" value="4"/>
</dbReference>